<feature type="transmembrane region" description="Helical" evidence="1">
    <location>
        <begin position="1139"/>
        <end position="1158"/>
    </location>
</feature>
<feature type="transmembrane region" description="Helical" evidence="1">
    <location>
        <begin position="1327"/>
        <end position="1348"/>
    </location>
</feature>
<name>A0AAU9IQ53_9CILI</name>
<accession>A0AAU9IQ53</accession>
<feature type="transmembrane region" description="Helical" evidence="1">
    <location>
        <begin position="84"/>
        <end position="107"/>
    </location>
</feature>
<evidence type="ECO:0000256" key="1">
    <source>
        <dbReference type="SAM" id="Phobius"/>
    </source>
</evidence>
<proteinExistence type="predicted"/>
<feature type="transmembrane region" description="Helical" evidence="1">
    <location>
        <begin position="236"/>
        <end position="259"/>
    </location>
</feature>
<dbReference type="SUPFAM" id="SSF55785">
    <property type="entry name" value="PYP-like sensor domain (PAS domain)"/>
    <property type="match status" value="1"/>
</dbReference>
<evidence type="ECO:0000313" key="2">
    <source>
        <dbReference type="EMBL" id="CAG9313930.1"/>
    </source>
</evidence>
<dbReference type="InterPro" id="IPR035965">
    <property type="entry name" value="PAS-like_dom_sf"/>
</dbReference>
<sequence length="1368" mass="161484">MPIRQEVFNFLYKLQNNAENPETVTSVTALLKLTILKIVFTSQFASIAWDQKSPNNWNSIDAFWNIIGYMRFDNILSDLGIIEWFLYLALIVVWCYYIILLSLYFLLRVRQKIPHLLWKLESALRALIFEFCYIPITFSFIISIKYLIFYYDRNMKEYQNKKLNPSMINCLPLFTLTVFSLMIFNYIYEIFIYEHRHSYASSSSLTKAHSYTSKIKIISFDLILFYLAFYDPLNIIYLRVFLFLAASLNAFVSVYYAAYFNQITNFLDTSSTLFVLITSVSLIIGDIQNSQSTGLVLFLFLNPVSICFLYIITKFRYSKLSKQDLQKQCRDIYEFERVTRCMLIDKKSDKDQVLGIFANAHENYQLNTSRLLSIWEAEYCFYILYDSRLASIRLGCRYPWKKSGFEDEYLEFCLRSQLFNDLFKYQYDIKFLMRLEKLEDWKKLDKKFCISLNQIIGLIYTNNCSIPKIYPAIKIMNDKFDILRDDYKEISKNSEANQTFYRSLSDKSEFENSDSIFKNNKKTQLDMNSVTKRYNKGNYNEDTNGIIIISGCRENIGVILYANLNAAKILRETTYNIIDSDINEYIPHPFNTNHKAAVENFIKHSISSDIEHSNETYLRRKSGFLIEISLTLTCASLNKHPFFLFLFKEINENYPKCLLDERGLVIGFSENFPFILNLPSKSLIYKSIFDFNLQIERKGCIIENSLNETLNKEIEIFQDNDFIRLFFDGKSFPCQFYKKRNCNKFLNILIILKEENKGKEILQNFDTFLYDKSLHLNFISNNKNHDKVSFFDDVNHSTDINEEKSKISNEFNTHYAENDAIKKPANTSLSWYLSKHSGNDTYWWKLYISKIKRQFSIYKWLLFLCIIILLATSGAILGYALSETNKANNINALTETGLIIDTMISISGHAVRMDISTYNNATVMTITQGYAKINNFTNSLKLMTKQMLTELPSWDYCPWFTFYRDEEIPMWNTIGKYKIVMKNFVDIIQTYEDIATDFLHKISHNESYEDDLNFLILNSMGILAHKTDYILNILTSCEHYRTQQLTDAITWLVATANIILGFCAFVLICIIFIICYNLKKFYSEIAQKIKNSYGGLHNKLITRLSDFYGYDYEIMKDLPISLQTSNWFEDDYLRLLSKISIYFLITFAFYLLFYFYAYRNGEDYLLSRPDVIALLIKRQIFGRIISFWARVYVFQDTTISIYNKLSDDYFFSNPENEYWKLAGFYKDWKLPLLSNNVQNFFSSELRTMMFEKLDVTDAFAQYGASACQDEQITEMNYLFNSVRNMKTYSSILVRLDNIRNVLNVVNNQMLLMTTDYSTQLIQENFEIFTWLTVVYVVFSLLIYFLFYLPNIFKEMKRLEVLKKFCKLI</sequence>
<keyword evidence="1" id="KW-0472">Membrane</keyword>
<feature type="transmembrane region" description="Helical" evidence="1">
    <location>
        <begin position="1051"/>
        <end position="1078"/>
    </location>
</feature>
<keyword evidence="1" id="KW-0812">Transmembrane</keyword>
<dbReference type="Gene3D" id="3.30.450.20">
    <property type="entry name" value="PAS domain"/>
    <property type="match status" value="1"/>
</dbReference>
<evidence type="ECO:0000313" key="3">
    <source>
        <dbReference type="Proteomes" id="UP001162131"/>
    </source>
</evidence>
<dbReference type="Proteomes" id="UP001162131">
    <property type="component" value="Unassembled WGS sequence"/>
</dbReference>
<comment type="caution">
    <text evidence="2">The sequence shown here is derived from an EMBL/GenBank/DDBJ whole genome shotgun (WGS) entry which is preliminary data.</text>
</comment>
<dbReference type="EMBL" id="CAJZBQ010000011">
    <property type="protein sequence ID" value="CAG9313930.1"/>
    <property type="molecule type" value="Genomic_DNA"/>
</dbReference>
<feature type="transmembrane region" description="Helical" evidence="1">
    <location>
        <begin position="171"/>
        <end position="192"/>
    </location>
</feature>
<feature type="transmembrane region" description="Helical" evidence="1">
    <location>
        <begin position="127"/>
        <end position="151"/>
    </location>
</feature>
<feature type="transmembrane region" description="Helical" evidence="1">
    <location>
        <begin position="860"/>
        <end position="881"/>
    </location>
</feature>
<protein>
    <recommendedName>
        <fullName evidence="4">PAS domain-containing protein</fullName>
    </recommendedName>
</protein>
<keyword evidence="3" id="KW-1185">Reference proteome</keyword>
<reference evidence="2" key="1">
    <citation type="submission" date="2021-09" db="EMBL/GenBank/DDBJ databases">
        <authorList>
            <consortium name="AG Swart"/>
            <person name="Singh M."/>
            <person name="Singh A."/>
            <person name="Seah K."/>
            <person name="Emmerich C."/>
        </authorList>
    </citation>
    <scope>NUCLEOTIDE SEQUENCE</scope>
    <source>
        <strain evidence="2">ATCC30299</strain>
    </source>
</reference>
<organism evidence="2 3">
    <name type="scientific">Blepharisma stoltei</name>
    <dbReference type="NCBI Taxonomy" id="1481888"/>
    <lineage>
        <taxon>Eukaryota</taxon>
        <taxon>Sar</taxon>
        <taxon>Alveolata</taxon>
        <taxon>Ciliophora</taxon>
        <taxon>Postciliodesmatophora</taxon>
        <taxon>Heterotrichea</taxon>
        <taxon>Heterotrichida</taxon>
        <taxon>Blepharismidae</taxon>
        <taxon>Blepharisma</taxon>
    </lineage>
</organism>
<gene>
    <name evidence="2" type="ORF">BSTOLATCC_MIC9731</name>
</gene>
<evidence type="ECO:0008006" key="4">
    <source>
        <dbReference type="Google" id="ProtNLM"/>
    </source>
</evidence>
<feature type="transmembrane region" description="Helical" evidence="1">
    <location>
        <begin position="293"/>
        <end position="312"/>
    </location>
</feature>
<keyword evidence="1" id="KW-1133">Transmembrane helix</keyword>